<name>A0A2P2NRR4_RHIMU</name>
<evidence type="ECO:0000313" key="1">
    <source>
        <dbReference type="EMBL" id="MBX45179.1"/>
    </source>
</evidence>
<dbReference type="EMBL" id="GGEC01064695">
    <property type="protein sequence ID" value="MBX45179.1"/>
    <property type="molecule type" value="Transcribed_RNA"/>
</dbReference>
<protein>
    <submittedName>
        <fullName evidence="1">Uncharacterized protein</fullName>
    </submittedName>
</protein>
<sequence length="18" mass="2053">MVTLWSTLGFLLVLFQGQ</sequence>
<organism evidence="1">
    <name type="scientific">Rhizophora mucronata</name>
    <name type="common">Asiatic mangrove</name>
    <dbReference type="NCBI Taxonomy" id="61149"/>
    <lineage>
        <taxon>Eukaryota</taxon>
        <taxon>Viridiplantae</taxon>
        <taxon>Streptophyta</taxon>
        <taxon>Embryophyta</taxon>
        <taxon>Tracheophyta</taxon>
        <taxon>Spermatophyta</taxon>
        <taxon>Magnoliopsida</taxon>
        <taxon>eudicotyledons</taxon>
        <taxon>Gunneridae</taxon>
        <taxon>Pentapetalae</taxon>
        <taxon>rosids</taxon>
        <taxon>fabids</taxon>
        <taxon>Malpighiales</taxon>
        <taxon>Rhizophoraceae</taxon>
        <taxon>Rhizophora</taxon>
    </lineage>
</organism>
<accession>A0A2P2NRR4</accession>
<dbReference type="AlphaFoldDB" id="A0A2P2NRR4"/>
<proteinExistence type="predicted"/>
<reference evidence="1" key="1">
    <citation type="submission" date="2018-02" db="EMBL/GenBank/DDBJ databases">
        <title>Rhizophora mucronata_Transcriptome.</title>
        <authorList>
            <person name="Meera S.P."/>
            <person name="Sreeshan A."/>
            <person name="Augustine A."/>
        </authorList>
    </citation>
    <scope>NUCLEOTIDE SEQUENCE</scope>
    <source>
        <tissue evidence="1">Leaf</tissue>
    </source>
</reference>